<dbReference type="RefSeq" id="WP_049716399.1">
    <property type="nucleotide sequence ID" value="NZ_LFXA01000009.1"/>
</dbReference>
<dbReference type="OrthoDB" id="5149662at2"/>
<protein>
    <recommendedName>
        <fullName evidence="4">Secreted protein</fullName>
    </recommendedName>
</protein>
<sequence>MRGPTAKAAAVLIGAGVALTATAAAPAAAAPTAVVVDCAKKAQVRPGSFVIACGDGNNALASLRWAQWSGAAAVGTGRDLVNDCVPDCAEGHFHSYPVSVRLDRARPWPGHAGLRHYTRLTVTYPASRPPHAPRQESFPLWS</sequence>
<reference evidence="3" key="1">
    <citation type="submission" date="2015-07" db="EMBL/GenBank/DDBJ databases">
        <title>Draft genome sequence of Streptomyces sp. CMAA 1322, a bacterium isolated from Caatinga biome, from dry forest semiarid of Brazil.</title>
        <authorList>
            <person name="Santos S.N."/>
            <person name="Gacesa R."/>
            <person name="Taketani R.G."/>
            <person name="Long P.F."/>
            <person name="Melo I.S."/>
        </authorList>
    </citation>
    <scope>NUCLEOTIDE SEQUENCE [LARGE SCALE GENOMIC DNA]</scope>
    <source>
        <strain evidence="3">CMAA 1322</strain>
    </source>
</reference>
<dbReference type="EMBL" id="LFXA01000009">
    <property type="protein sequence ID" value="KNB51389.1"/>
    <property type="molecule type" value="Genomic_DNA"/>
</dbReference>
<evidence type="ECO:0000313" key="2">
    <source>
        <dbReference type="EMBL" id="KNB51389.1"/>
    </source>
</evidence>
<accession>A0A0K9XD92</accession>
<proteinExistence type="predicted"/>
<evidence type="ECO:0008006" key="4">
    <source>
        <dbReference type="Google" id="ProtNLM"/>
    </source>
</evidence>
<organism evidence="2 3">
    <name type="scientific">Streptomyces caatingaensis</name>
    <dbReference type="NCBI Taxonomy" id="1678637"/>
    <lineage>
        <taxon>Bacteria</taxon>
        <taxon>Bacillati</taxon>
        <taxon>Actinomycetota</taxon>
        <taxon>Actinomycetes</taxon>
        <taxon>Kitasatosporales</taxon>
        <taxon>Streptomycetaceae</taxon>
        <taxon>Streptomyces</taxon>
    </lineage>
</organism>
<keyword evidence="3" id="KW-1185">Reference proteome</keyword>
<name>A0A0K9XD92_9ACTN</name>
<comment type="caution">
    <text evidence="2">The sequence shown here is derived from an EMBL/GenBank/DDBJ whole genome shotgun (WGS) entry which is preliminary data.</text>
</comment>
<gene>
    <name evidence="2" type="ORF">AC230_13365</name>
</gene>
<dbReference type="AlphaFoldDB" id="A0A0K9XD92"/>
<dbReference type="Proteomes" id="UP000037288">
    <property type="component" value="Unassembled WGS sequence"/>
</dbReference>
<evidence type="ECO:0000256" key="1">
    <source>
        <dbReference type="SAM" id="SignalP"/>
    </source>
</evidence>
<feature type="signal peptide" evidence="1">
    <location>
        <begin position="1"/>
        <end position="23"/>
    </location>
</feature>
<feature type="chain" id="PRO_5039625870" description="Secreted protein" evidence="1">
    <location>
        <begin position="24"/>
        <end position="142"/>
    </location>
</feature>
<dbReference type="STRING" id="1678637.AC230_13365"/>
<dbReference type="PATRIC" id="fig|1678637.3.peg.2884"/>
<keyword evidence="1" id="KW-0732">Signal</keyword>
<evidence type="ECO:0000313" key="3">
    <source>
        <dbReference type="Proteomes" id="UP000037288"/>
    </source>
</evidence>